<organism evidence="1">
    <name type="scientific">Arundo donax</name>
    <name type="common">Giant reed</name>
    <name type="synonym">Donax arundinaceus</name>
    <dbReference type="NCBI Taxonomy" id="35708"/>
    <lineage>
        <taxon>Eukaryota</taxon>
        <taxon>Viridiplantae</taxon>
        <taxon>Streptophyta</taxon>
        <taxon>Embryophyta</taxon>
        <taxon>Tracheophyta</taxon>
        <taxon>Spermatophyta</taxon>
        <taxon>Magnoliopsida</taxon>
        <taxon>Liliopsida</taxon>
        <taxon>Poales</taxon>
        <taxon>Poaceae</taxon>
        <taxon>PACMAD clade</taxon>
        <taxon>Arundinoideae</taxon>
        <taxon>Arundineae</taxon>
        <taxon>Arundo</taxon>
    </lineage>
</organism>
<reference evidence="1" key="2">
    <citation type="journal article" date="2015" name="Data Brief">
        <title>Shoot transcriptome of the giant reed, Arundo donax.</title>
        <authorList>
            <person name="Barrero R.A."/>
            <person name="Guerrero F.D."/>
            <person name="Moolhuijzen P."/>
            <person name="Goolsby J.A."/>
            <person name="Tidwell J."/>
            <person name="Bellgard S.E."/>
            <person name="Bellgard M.I."/>
        </authorList>
    </citation>
    <scope>NUCLEOTIDE SEQUENCE</scope>
    <source>
        <tissue evidence="1">Shoot tissue taken approximately 20 cm above the soil surface</tissue>
    </source>
</reference>
<evidence type="ECO:0000313" key="1">
    <source>
        <dbReference type="EMBL" id="JAD47510.1"/>
    </source>
</evidence>
<accession>A0A0A9AEW7</accession>
<protein>
    <submittedName>
        <fullName evidence="1">Uncharacterized protein</fullName>
    </submittedName>
</protein>
<proteinExistence type="predicted"/>
<dbReference type="AlphaFoldDB" id="A0A0A9AEW7"/>
<name>A0A0A9AEW7_ARUDO</name>
<reference evidence="1" key="1">
    <citation type="submission" date="2014-09" db="EMBL/GenBank/DDBJ databases">
        <authorList>
            <person name="Magalhaes I.L.F."/>
            <person name="Oliveira U."/>
            <person name="Santos F.R."/>
            <person name="Vidigal T.H.D.A."/>
            <person name="Brescovit A.D."/>
            <person name="Santos A.J."/>
        </authorList>
    </citation>
    <scope>NUCLEOTIDE SEQUENCE</scope>
    <source>
        <tissue evidence="1">Shoot tissue taken approximately 20 cm above the soil surface</tissue>
    </source>
</reference>
<sequence length="28" mass="3345">MEELMYEMDKEMYLRRCTPGGGGMELHH</sequence>
<dbReference type="EMBL" id="GBRH01250385">
    <property type="protein sequence ID" value="JAD47510.1"/>
    <property type="molecule type" value="Transcribed_RNA"/>
</dbReference>